<name>A0A382XKF5_9ZZZZ</name>
<dbReference type="InterPro" id="IPR010982">
    <property type="entry name" value="Lambda_DNA-bd_dom_sf"/>
</dbReference>
<evidence type="ECO:0000259" key="1">
    <source>
        <dbReference type="SMART" id="SM00530"/>
    </source>
</evidence>
<dbReference type="SUPFAM" id="SSF47413">
    <property type="entry name" value="lambda repressor-like DNA-binding domains"/>
    <property type="match status" value="1"/>
</dbReference>
<dbReference type="InterPro" id="IPR014710">
    <property type="entry name" value="RmlC-like_jellyroll"/>
</dbReference>
<dbReference type="AlphaFoldDB" id="A0A382XKF5"/>
<gene>
    <name evidence="2" type="ORF">METZ01_LOCUS424466</name>
</gene>
<dbReference type="EMBL" id="UINC01168538">
    <property type="protein sequence ID" value="SVD71612.1"/>
    <property type="molecule type" value="Genomic_DNA"/>
</dbReference>
<protein>
    <recommendedName>
        <fullName evidence="1">HTH cro/C1-type domain-containing protein</fullName>
    </recommendedName>
</protein>
<sequence>MVIKSKQASYLEYGVLIHAWRNEIKFTLEMVALDTGILRDRLLDLEKGYQKPTWEELESLAKEFRVGVRELLPFEDDRDRGIVSLRNSEARKFDQVRGERNQYTYFCKAMTSSLPNFKPVELRLHLTEREKVVLNRGHFFHQYTQVLHGGPVGFVWEWQGEKFYEVFREGDSWIITGFVPHGFWSPKKNNLGHILAITFGQHLASSDARQELQLLSPENAVRIVSDKEEYYSSTEE</sequence>
<dbReference type="SMART" id="SM00530">
    <property type="entry name" value="HTH_XRE"/>
    <property type="match status" value="1"/>
</dbReference>
<dbReference type="Gene3D" id="1.10.260.40">
    <property type="entry name" value="lambda repressor-like DNA-binding domains"/>
    <property type="match status" value="1"/>
</dbReference>
<dbReference type="SUPFAM" id="SSF51182">
    <property type="entry name" value="RmlC-like cupins"/>
    <property type="match status" value="1"/>
</dbReference>
<proteinExistence type="predicted"/>
<evidence type="ECO:0000313" key="2">
    <source>
        <dbReference type="EMBL" id="SVD71612.1"/>
    </source>
</evidence>
<dbReference type="InterPro" id="IPR001387">
    <property type="entry name" value="Cro/C1-type_HTH"/>
</dbReference>
<dbReference type="Gene3D" id="2.60.120.10">
    <property type="entry name" value="Jelly Rolls"/>
    <property type="match status" value="1"/>
</dbReference>
<dbReference type="CDD" id="cd00093">
    <property type="entry name" value="HTH_XRE"/>
    <property type="match status" value="1"/>
</dbReference>
<dbReference type="InterPro" id="IPR011051">
    <property type="entry name" value="RmlC_Cupin_sf"/>
</dbReference>
<accession>A0A382XKF5</accession>
<feature type="domain" description="HTH cro/C1-type" evidence="1">
    <location>
        <begin position="16"/>
        <end position="71"/>
    </location>
</feature>
<dbReference type="GO" id="GO:0003677">
    <property type="term" value="F:DNA binding"/>
    <property type="evidence" value="ECO:0007669"/>
    <property type="project" value="InterPro"/>
</dbReference>
<organism evidence="2">
    <name type="scientific">marine metagenome</name>
    <dbReference type="NCBI Taxonomy" id="408172"/>
    <lineage>
        <taxon>unclassified sequences</taxon>
        <taxon>metagenomes</taxon>
        <taxon>ecological metagenomes</taxon>
    </lineage>
</organism>
<reference evidence="2" key="1">
    <citation type="submission" date="2018-05" db="EMBL/GenBank/DDBJ databases">
        <authorList>
            <person name="Lanie J.A."/>
            <person name="Ng W.-L."/>
            <person name="Kazmierczak K.M."/>
            <person name="Andrzejewski T.M."/>
            <person name="Davidsen T.M."/>
            <person name="Wayne K.J."/>
            <person name="Tettelin H."/>
            <person name="Glass J.I."/>
            <person name="Rusch D."/>
            <person name="Podicherti R."/>
            <person name="Tsui H.-C.T."/>
            <person name="Winkler M.E."/>
        </authorList>
    </citation>
    <scope>NUCLEOTIDE SEQUENCE</scope>
</reference>